<feature type="signal peptide" evidence="1">
    <location>
        <begin position="1"/>
        <end position="20"/>
    </location>
</feature>
<name>A0A1I1SS63_9RHOB</name>
<dbReference type="OrthoDB" id="9813144at2"/>
<protein>
    <recommendedName>
        <fullName evidence="4">SIMPL domain-containing protein</fullName>
    </recommendedName>
</protein>
<evidence type="ECO:0008006" key="4">
    <source>
        <dbReference type="Google" id="ProtNLM"/>
    </source>
</evidence>
<dbReference type="AlphaFoldDB" id="A0A1I1SS63"/>
<evidence type="ECO:0000313" key="3">
    <source>
        <dbReference type="Proteomes" id="UP000198977"/>
    </source>
</evidence>
<dbReference type="PANTHER" id="PTHR34387">
    <property type="entry name" value="SLR1258 PROTEIN"/>
    <property type="match status" value="1"/>
</dbReference>
<organism evidence="2 3">
    <name type="scientific">Sulfitobacter brevis</name>
    <dbReference type="NCBI Taxonomy" id="74348"/>
    <lineage>
        <taxon>Bacteria</taxon>
        <taxon>Pseudomonadati</taxon>
        <taxon>Pseudomonadota</taxon>
        <taxon>Alphaproteobacteria</taxon>
        <taxon>Rhodobacterales</taxon>
        <taxon>Roseobacteraceae</taxon>
        <taxon>Sulfitobacter</taxon>
    </lineage>
</organism>
<dbReference type="GO" id="GO:0006974">
    <property type="term" value="P:DNA damage response"/>
    <property type="evidence" value="ECO:0007669"/>
    <property type="project" value="TreeGrafter"/>
</dbReference>
<dbReference type="Pfam" id="PF04402">
    <property type="entry name" value="SIMPL"/>
    <property type="match status" value="1"/>
</dbReference>
<dbReference type="RefSeq" id="WP_093921813.1">
    <property type="nucleotide sequence ID" value="NZ_FOMW01000001.1"/>
</dbReference>
<dbReference type="InterPro" id="IPR007497">
    <property type="entry name" value="SIMPL/DUF541"/>
</dbReference>
<sequence length="231" mass="24192">MKLLNLALAFCLGVASSVAADMPEQGVVVTGEGTYAAVPDMAMITLGVRETAPSARDAMLQVSGAVAAILVKLDELGVADIDRQTSQFYLNPVYDPRPIDTDKAPQVISYEAGNSVTVRVRNLATLGTMMDAVLEIGANNFNGLSFGLKDDSVALATARALAVADARLRAEQLAQAASIKLGQIQRMTESSMGAQPKGMEMAQMRSVMSDAVAGGEVDVRAQVTIVYAIAP</sequence>
<dbReference type="Proteomes" id="UP000198977">
    <property type="component" value="Unassembled WGS sequence"/>
</dbReference>
<reference evidence="3" key="1">
    <citation type="submission" date="2016-10" db="EMBL/GenBank/DDBJ databases">
        <authorList>
            <person name="Varghese N."/>
            <person name="Submissions S."/>
        </authorList>
    </citation>
    <scope>NUCLEOTIDE SEQUENCE [LARGE SCALE GENOMIC DNA]</scope>
    <source>
        <strain evidence="3">DSM 11443</strain>
    </source>
</reference>
<dbReference type="STRING" id="74348.SAMN04488523_10138"/>
<evidence type="ECO:0000313" key="2">
    <source>
        <dbReference type="EMBL" id="SFD45910.1"/>
    </source>
</evidence>
<gene>
    <name evidence="2" type="ORF">SAMN04488523_10138</name>
</gene>
<dbReference type="Gene3D" id="3.30.70.2970">
    <property type="entry name" value="Protein of unknown function (DUF541), domain 2"/>
    <property type="match status" value="1"/>
</dbReference>
<keyword evidence="1" id="KW-0732">Signal</keyword>
<evidence type="ECO:0000256" key="1">
    <source>
        <dbReference type="SAM" id="SignalP"/>
    </source>
</evidence>
<feature type="chain" id="PRO_5011572016" description="SIMPL domain-containing protein" evidence="1">
    <location>
        <begin position="21"/>
        <end position="231"/>
    </location>
</feature>
<proteinExistence type="predicted"/>
<dbReference type="Gene3D" id="3.30.110.170">
    <property type="entry name" value="Protein of unknown function (DUF541), domain 1"/>
    <property type="match status" value="1"/>
</dbReference>
<dbReference type="PANTHER" id="PTHR34387:SF1">
    <property type="entry name" value="PERIPLASMIC IMMUNOGENIC PROTEIN"/>
    <property type="match status" value="1"/>
</dbReference>
<accession>A0A1I1SS63</accession>
<keyword evidence="3" id="KW-1185">Reference proteome</keyword>
<dbReference type="InterPro" id="IPR052022">
    <property type="entry name" value="26kDa_periplasmic_antigen"/>
</dbReference>
<dbReference type="EMBL" id="FOMW01000001">
    <property type="protein sequence ID" value="SFD45910.1"/>
    <property type="molecule type" value="Genomic_DNA"/>
</dbReference>